<evidence type="ECO:0000313" key="1">
    <source>
        <dbReference type="EMBL" id="MBT1712391.1"/>
    </source>
</evidence>
<dbReference type="RefSeq" id="WP_254087957.1">
    <property type="nucleotide sequence ID" value="NZ_JAHESE010000064.1"/>
</dbReference>
<name>A0AAP2GT17_9BACT</name>
<keyword evidence="2" id="KW-1185">Reference proteome</keyword>
<dbReference type="AlphaFoldDB" id="A0AAP2GT17"/>
<dbReference type="InterPro" id="IPR027417">
    <property type="entry name" value="P-loop_NTPase"/>
</dbReference>
<evidence type="ECO:0000313" key="2">
    <source>
        <dbReference type="Proteomes" id="UP001319080"/>
    </source>
</evidence>
<evidence type="ECO:0008006" key="3">
    <source>
        <dbReference type="Google" id="ProtNLM"/>
    </source>
</evidence>
<dbReference type="EMBL" id="JAHESE010000064">
    <property type="protein sequence ID" value="MBT1712391.1"/>
    <property type="molecule type" value="Genomic_DNA"/>
</dbReference>
<dbReference type="Gene3D" id="3.40.50.300">
    <property type="entry name" value="P-loop containing nucleotide triphosphate hydrolases"/>
    <property type="match status" value="1"/>
</dbReference>
<gene>
    <name evidence="1" type="ORF">KK062_29385</name>
</gene>
<proteinExistence type="predicted"/>
<dbReference type="SUPFAM" id="SSF52540">
    <property type="entry name" value="P-loop containing nucleoside triphosphate hydrolases"/>
    <property type="match status" value="1"/>
</dbReference>
<reference evidence="1 2" key="1">
    <citation type="submission" date="2021-05" db="EMBL/GenBank/DDBJ databases">
        <title>A Polyphasic approach of four new species of the genus Ohtaekwangia: Ohtaekwangia histidinii sp. nov., Ohtaekwangia cretensis sp. nov., Ohtaekwangia indiensis sp. nov., Ohtaekwangia reichenbachii sp. nov. from diverse environment.</title>
        <authorList>
            <person name="Octaviana S."/>
        </authorList>
    </citation>
    <scope>NUCLEOTIDE SEQUENCE [LARGE SCALE GENOMIC DNA]</scope>
    <source>
        <strain evidence="1 2">PWU5</strain>
    </source>
</reference>
<dbReference type="Proteomes" id="UP001319080">
    <property type="component" value="Unassembled WGS sequence"/>
</dbReference>
<sequence length="336" mass="38139">MQNPLNDVNIYHFRSIRDCSLTDMRQINVLIGRPNTGKTNILDAVKLFALPQLADRFDVDLKEALRAQTPRELFLIKDSVIQYASVSSNRAECLLQYSEPEGVRAQLAFDTAPGEFVYTFDASFKATPHKATEVNTVVQPYHYVEHGTYNRIGEDELAVPYGYNLFPLLKKRPELQKPISKVFQGTGATVYFDQHGPKIRLSNGDTLPATELHFASLSASVQRLCFYLSAIQSNREKFLVFDDLDAHIFPVVLAPLVAQMFDNPSNQYLFSTHAYYILIDLLEYGSENVAIFNVYNEENETKIYRLTDEDLKAILYNGVDPFINNQAFIPKKSSAI</sequence>
<accession>A0AAP2GT17</accession>
<organism evidence="1 2">
    <name type="scientific">Dawidia cretensis</name>
    <dbReference type="NCBI Taxonomy" id="2782350"/>
    <lineage>
        <taxon>Bacteria</taxon>
        <taxon>Pseudomonadati</taxon>
        <taxon>Bacteroidota</taxon>
        <taxon>Cytophagia</taxon>
        <taxon>Cytophagales</taxon>
        <taxon>Chryseotaleaceae</taxon>
        <taxon>Dawidia</taxon>
    </lineage>
</organism>
<comment type="caution">
    <text evidence="1">The sequence shown here is derived from an EMBL/GenBank/DDBJ whole genome shotgun (WGS) entry which is preliminary data.</text>
</comment>
<protein>
    <recommendedName>
        <fullName evidence="3">ATPase AAA-type core domain-containing protein</fullName>
    </recommendedName>
</protein>